<dbReference type="Gene3D" id="3.40.50.150">
    <property type="entry name" value="Vaccinia Virus protein VP39"/>
    <property type="match status" value="1"/>
</dbReference>
<dbReference type="OrthoDB" id="1843260at2"/>
<keyword evidence="2" id="KW-0614">Plasmid</keyword>
<dbReference type="EMBL" id="CP017832">
    <property type="protein sequence ID" value="AOZ97827.1"/>
    <property type="molecule type" value="Genomic_DNA"/>
</dbReference>
<gene>
    <name evidence="2" type="ORF">bhn_II028</name>
</gene>
<geneLocation type="plasmid" evidence="3">
    <name>pnp144</name>
</geneLocation>
<evidence type="ECO:0000313" key="3">
    <source>
        <dbReference type="Proteomes" id="UP000179284"/>
    </source>
</evidence>
<dbReference type="InterPro" id="IPR046076">
    <property type="entry name" value="DUF6094"/>
</dbReference>
<protein>
    <recommendedName>
        <fullName evidence="1">DUF6094 domain-containing protein</fullName>
    </recommendedName>
</protein>
<dbReference type="AlphaFoldDB" id="A0A1D9P5G8"/>
<keyword evidence="3" id="KW-1185">Reference proteome</keyword>
<evidence type="ECO:0000313" key="2">
    <source>
        <dbReference type="EMBL" id="AOZ97827.1"/>
    </source>
</evidence>
<evidence type="ECO:0000259" key="1">
    <source>
        <dbReference type="Pfam" id="PF19587"/>
    </source>
</evidence>
<dbReference type="SUPFAM" id="SSF53335">
    <property type="entry name" value="S-adenosyl-L-methionine-dependent methyltransferases"/>
    <property type="match status" value="1"/>
</dbReference>
<dbReference type="KEGG" id="bhu:bhn_II028"/>
<dbReference type="GO" id="GO:0032259">
    <property type="term" value="P:methylation"/>
    <property type="evidence" value="ECO:0007669"/>
    <property type="project" value="InterPro"/>
</dbReference>
<dbReference type="RefSeq" id="WP_071177586.1">
    <property type="nucleotide sequence ID" value="NZ_CP017832.1"/>
</dbReference>
<dbReference type="Pfam" id="PF19587">
    <property type="entry name" value="DUF6094"/>
    <property type="match status" value="1"/>
</dbReference>
<organism evidence="2 3">
    <name type="scientific">Butyrivibrio hungatei</name>
    <dbReference type="NCBI Taxonomy" id="185008"/>
    <lineage>
        <taxon>Bacteria</taxon>
        <taxon>Bacillati</taxon>
        <taxon>Bacillota</taxon>
        <taxon>Clostridia</taxon>
        <taxon>Lachnospirales</taxon>
        <taxon>Lachnospiraceae</taxon>
        <taxon>Butyrivibrio</taxon>
    </lineage>
</organism>
<dbReference type="PROSITE" id="PS00092">
    <property type="entry name" value="N6_MTASE"/>
    <property type="match status" value="1"/>
</dbReference>
<feature type="domain" description="DUF6094" evidence="1">
    <location>
        <begin position="12"/>
        <end position="227"/>
    </location>
</feature>
<dbReference type="Proteomes" id="UP000179284">
    <property type="component" value="Plasmid pNP144"/>
</dbReference>
<sequence>MYGVSTQNGSFGRTNANTKVMGAYYTRLEEMHSAKGLFKFPEGKEVCVLEPSIGDGSAVKAITDRANNENVKIFGVELNDNVAQQTKKDPLIEDCLSADFTNGVVIKNNAFSFIFGNPPYMDDDDTDDGKRDRLERTFLERVTGSYLKKDGILVWVIPYSRFLEYATIKYMIGHYETLHVWKFRGSEYEKWHQVLIVARKTATKIALTDQIAAYHDKYADDTKIPELPLTFEGTELYQSIEVYPSESSEITLFATKEFHPLEAYQFLSIKADLDDYKKLAGKRATQKEYASSDLGKPPIPLKKDSEYLMITAGVGQGFAGTRGKDLHLQRGVAEVIEEAEYKSGDGANASDNGTIAVTTRAKVTMSIIETDGTITVLE</sequence>
<accession>A0A1D9P5G8</accession>
<reference evidence="3" key="1">
    <citation type="submission" date="2016-10" db="EMBL/GenBank/DDBJ databases">
        <title>The complete genome sequence of the rumen bacterium Butyrivibrio hungatei MB2003.</title>
        <authorList>
            <person name="Palevich N."/>
            <person name="Kelly W.J."/>
            <person name="Leahy S.C."/>
            <person name="Altermann E."/>
            <person name="Rakonjac J."/>
            <person name="Attwood G.T."/>
        </authorList>
    </citation>
    <scope>NUCLEOTIDE SEQUENCE [LARGE SCALE GENOMIC DNA]</scope>
    <source>
        <strain evidence="3">MB2003</strain>
        <plasmid evidence="3">Plasmid pnp144</plasmid>
    </source>
</reference>
<proteinExistence type="predicted"/>
<name>A0A1D9P5G8_9FIRM</name>
<dbReference type="GO" id="GO:0008168">
    <property type="term" value="F:methyltransferase activity"/>
    <property type="evidence" value="ECO:0007669"/>
    <property type="project" value="InterPro"/>
</dbReference>
<dbReference type="InterPro" id="IPR002052">
    <property type="entry name" value="DNA_methylase_N6_adenine_CS"/>
</dbReference>
<dbReference type="GO" id="GO:0003676">
    <property type="term" value="F:nucleic acid binding"/>
    <property type="evidence" value="ECO:0007669"/>
    <property type="project" value="InterPro"/>
</dbReference>
<dbReference type="InterPro" id="IPR029063">
    <property type="entry name" value="SAM-dependent_MTases_sf"/>
</dbReference>